<name>A0AAD5SNY1_9FUNG</name>
<reference evidence="1" key="1">
    <citation type="submission" date="2020-05" db="EMBL/GenBank/DDBJ databases">
        <title>Phylogenomic resolution of chytrid fungi.</title>
        <authorList>
            <person name="Stajich J.E."/>
            <person name="Amses K."/>
            <person name="Simmons R."/>
            <person name="Seto K."/>
            <person name="Myers J."/>
            <person name="Bonds A."/>
            <person name="Quandt C.A."/>
            <person name="Barry K."/>
            <person name="Liu P."/>
            <person name="Grigoriev I."/>
            <person name="Longcore J.E."/>
            <person name="James T.Y."/>
        </authorList>
    </citation>
    <scope>NUCLEOTIDE SEQUENCE</scope>
    <source>
        <strain evidence="1">JEL0513</strain>
    </source>
</reference>
<evidence type="ECO:0000313" key="2">
    <source>
        <dbReference type="Proteomes" id="UP001211907"/>
    </source>
</evidence>
<gene>
    <name evidence="1" type="ORF">HK100_007713</name>
</gene>
<sequence>MPKPTLARFSTNTESQRQLALSRRWIRLISGTAIATLLSYTAFLFYDATTSIPSLPAQTRQIPNFRQPKPSRIPAKTVLAVYLKFHPATNNVEVFGDPSNRTESARLQHKYAESARDFESLAFPQFGAALDRFEALDVGRYLTFPLLHFSLSQISMPSENNSFTLKPTI</sequence>
<keyword evidence="2" id="KW-1185">Reference proteome</keyword>
<proteinExistence type="predicted"/>
<dbReference type="Proteomes" id="UP001211907">
    <property type="component" value="Unassembled WGS sequence"/>
</dbReference>
<accession>A0AAD5SNY1</accession>
<dbReference type="EMBL" id="JADGJH010003657">
    <property type="protein sequence ID" value="KAJ3089573.1"/>
    <property type="molecule type" value="Genomic_DNA"/>
</dbReference>
<organism evidence="1 2">
    <name type="scientific">Physocladia obscura</name>
    <dbReference type="NCBI Taxonomy" id="109957"/>
    <lineage>
        <taxon>Eukaryota</taxon>
        <taxon>Fungi</taxon>
        <taxon>Fungi incertae sedis</taxon>
        <taxon>Chytridiomycota</taxon>
        <taxon>Chytridiomycota incertae sedis</taxon>
        <taxon>Chytridiomycetes</taxon>
        <taxon>Chytridiales</taxon>
        <taxon>Chytriomycetaceae</taxon>
        <taxon>Physocladia</taxon>
    </lineage>
</organism>
<protein>
    <submittedName>
        <fullName evidence="1">Uncharacterized protein</fullName>
    </submittedName>
</protein>
<evidence type="ECO:0000313" key="1">
    <source>
        <dbReference type="EMBL" id="KAJ3089573.1"/>
    </source>
</evidence>
<comment type="caution">
    <text evidence="1">The sequence shown here is derived from an EMBL/GenBank/DDBJ whole genome shotgun (WGS) entry which is preliminary data.</text>
</comment>
<dbReference type="AlphaFoldDB" id="A0AAD5SNY1"/>